<evidence type="ECO:0000256" key="12">
    <source>
        <dbReference type="SAM" id="Phobius"/>
    </source>
</evidence>
<dbReference type="PANTHER" id="PTHR45528:SF1">
    <property type="entry name" value="SENSOR HISTIDINE KINASE CPXA"/>
    <property type="match status" value="1"/>
</dbReference>
<keyword evidence="5" id="KW-0597">Phosphoprotein</keyword>
<evidence type="ECO:0000256" key="4">
    <source>
        <dbReference type="ARBA" id="ARBA00022475"/>
    </source>
</evidence>
<evidence type="ECO:0000259" key="13">
    <source>
        <dbReference type="PROSITE" id="PS50885"/>
    </source>
</evidence>
<dbReference type="EMBL" id="BART01026728">
    <property type="protein sequence ID" value="GAH00368.1"/>
    <property type="molecule type" value="Genomic_DNA"/>
</dbReference>
<keyword evidence="4" id="KW-1003">Cell membrane</keyword>
<proteinExistence type="predicted"/>
<organism evidence="14">
    <name type="scientific">marine sediment metagenome</name>
    <dbReference type="NCBI Taxonomy" id="412755"/>
    <lineage>
        <taxon>unclassified sequences</taxon>
        <taxon>metagenomes</taxon>
        <taxon>ecological metagenomes</taxon>
    </lineage>
</organism>
<feature type="domain" description="HAMP" evidence="13">
    <location>
        <begin position="191"/>
        <end position="243"/>
    </location>
</feature>
<evidence type="ECO:0000256" key="11">
    <source>
        <dbReference type="ARBA" id="ARBA00023136"/>
    </source>
</evidence>
<dbReference type="GO" id="GO:0005886">
    <property type="term" value="C:plasma membrane"/>
    <property type="evidence" value="ECO:0007669"/>
    <property type="project" value="UniProtKB-SubCell"/>
</dbReference>
<evidence type="ECO:0000256" key="1">
    <source>
        <dbReference type="ARBA" id="ARBA00000085"/>
    </source>
</evidence>
<dbReference type="Pfam" id="PF00672">
    <property type="entry name" value="HAMP"/>
    <property type="match status" value="1"/>
</dbReference>
<evidence type="ECO:0000256" key="10">
    <source>
        <dbReference type="ARBA" id="ARBA00023012"/>
    </source>
</evidence>
<name>X1DVE7_9ZZZZ</name>
<dbReference type="GO" id="GO:0004673">
    <property type="term" value="F:protein histidine kinase activity"/>
    <property type="evidence" value="ECO:0007669"/>
    <property type="project" value="UniProtKB-EC"/>
</dbReference>
<evidence type="ECO:0000256" key="7">
    <source>
        <dbReference type="ARBA" id="ARBA00022741"/>
    </source>
</evidence>
<dbReference type="SMART" id="SM00304">
    <property type="entry name" value="HAMP"/>
    <property type="match status" value="1"/>
</dbReference>
<keyword evidence="10" id="KW-0902">Two-component regulatory system</keyword>
<dbReference type="SUPFAM" id="SSF158472">
    <property type="entry name" value="HAMP domain-like"/>
    <property type="match status" value="1"/>
</dbReference>
<keyword evidence="12" id="KW-1133">Transmembrane helix</keyword>
<keyword evidence="7" id="KW-0547">Nucleotide-binding</keyword>
<dbReference type="InterPro" id="IPR003660">
    <property type="entry name" value="HAMP_dom"/>
</dbReference>
<accession>X1DVE7</accession>
<evidence type="ECO:0000313" key="14">
    <source>
        <dbReference type="EMBL" id="GAH00368.1"/>
    </source>
</evidence>
<dbReference type="CDD" id="cd06225">
    <property type="entry name" value="HAMP"/>
    <property type="match status" value="1"/>
</dbReference>
<dbReference type="GO" id="GO:0000160">
    <property type="term" value="P:phosphorelay signal transduction system"/>
    <property type="evidence" value="ECO:0007669"/>
    <property type="project" value="UniProtKB-KW"/>
</dbReference>
<feature type="transmembrane region" description="Helical" evidence="12">
    <location>
        <begin position="167"/>
        <end position="190"/>
    </location>
</feature>
<gene>
    <name evidence="14" type="ORF">S01H4_47575</name>
</gene>
<evidence type="ECO:0000256" key="2">
    <source>
        <dbReference type="ARBA" id="ARBA00004651"/>
    </source>
</evidence>
<evidence type="ECO:0000256" key="6">
    <source>
        <dbReference type="ARBA" id="ARBA00022679"/>
    </source>
</evidence>
<dbReference type="EC" id="2.7.13.3" evidence="3"/>
<keyword evidence="11 12" id="KW-0472">Membrane</keyword>
<keyword evidence="6" id="KW-0808">Transferase</keyword>
<sequence length="278" mass="30991">LVLVSTDQKQMWQYREHEPYFTEGKYKTSVKNLYYSMALERVIMAIGTPINDREGNLIAVLAGNVDLTEMSNIISQANSVNNTIDAYLVNKFNYFVTEPKFGANFALKETVHTSGVKAGLEGKNGFGLYDNYRGTPVIGVYNWLPELELVIMTEIDQSEAFKPVIDLGFSVLGLGILIAFIVALLGMLLARTITQPLHLLVQATENVAQGELDHRADVSTRDEIGNLARAFNGMTESLKTANDECERTVQELKRSADIFNNIQVGLHGYSLENMDDDR</sequence>
<keyword evidence="12" id="KW-0812">Transmembrane</keyword>
<dbReference type="PANTHER" id="PTHR45528">
    <property type="entry name" value="SENSOR HISTIDINE KINASE CPXA"/>
    <property type="match status" value="1"/>
</dbReference>
<keyword evidence="8" id="KW-0418">Kinase</keyword>
<comment type="caution">
    <text evidence="14">The sequence shown here is derived from an EMBL/GenBank/DDBJ whole genome shotgun (WGS) entry which is preliminary data.</text>
</comment>
<feature type="non-terminal residue" evidence="14">
    <location>
        <position position="278"/>
    </location>
</feature>
<dbReference type="InterPro" id="IPR050398">
    <property type="entry name" value="HssS/ArlS-like"/>
</dbReference>
<evidence type="ECO:0000256" key="3">
    <source>
        <dbReference type="ARBA" id="ARBA00012438"/>
    </source>
</evidence>
<evidence type="ECO:0000256" key="8">
    <source>
        <dbReference type="ARBA" id="ARBA00022777"/>
    </source>
</evidence>
<dbReference type="GO" id="GO:0005524">
    <property type="term" value="F:ATP binding"/>
    <property type="evidence" value="ECO:0007669"/>
    <property type="project" value="UniProtKB-KW"/>
</dbReference>
<comment type="subcellular location">
    <subcellularLocation>
        <location evidence="2">Cell membrane</location>
        <topology evidence="2">Multi-pass membrane protein</topology>
    </subcellularLocation>
</comment>
<dbReference type="Gene3D" id="3.30.450.20">
    <property type="entry name" value="PAS domain"/>
    <property type="match status" value="1"/>
</dbReference>
<evidence type="ECO:0000256" key="9">
    <source>
        <dbReference type="ARBA" id="ARBA00022840"/>
    </source>
</evidence>
<dbReference type="Gene3D" id="6.10.340.10">
    <property type="match status" value="1"/>
</dbReference>
<reference evidence="14" key="1">
    <citation type="journal article" date="2014" name="Front. Microbiol.">
        <title>High frequency of phylogenetically diverse reductive dehalogenase-homologous genes in deep subseafloor sedimentary metagenomes.</title>
        <authorList>
            <person name="Kawai M."/>
            <person name="Futagami T."/>
            <person name="Toyoda A."/>
            <person name="Takaki Y."/>
            <person name="Nishi S."/>
            <person name="Hori S."/>
            <person name="Arai W."/>
            <person name="Tsubouchi T."/>
            <person name="Morono Y."/>
            <person name="Uchiyama I."/>
            <person name="Ito T."/>
            <person name="Fujiyama A."/>
            <person name="Inagaki F."/>
            <person name="Takami H."/>
        </authorList>
    </citation>
    <scope>NUCLEOTIDE SEQUENCE</scope>
    <source>
        <strain evidence="14">Expedition CK06-06</strain>
    </source>
</reference>
<evidence type="ECO:0000256" key="5">
    <source>
        <dbReference type="ARBA" id="ARBA00022553"/>
    </source>
</evidence>
<comment type="catalytic activity">
    <reaction evidence="1">
        <text>ATP + protein L-histidine = ADP + protein N-phospho-L-histidine.</text>
        <dbReference type="EC" id="2.7.13.3"/>
    </reaction>
</comment>
<dbReference type="AlphaFoldDB" id="X1DVE7"/>
<protein>
    <recommendedName>
        <fullName evidence="3">histidine kinase</fullName>
        <ecNumber evidence="3">2.7.13.3</ecNumber>
    </recommendedName>
</protein>
<dbReference type="PROSITE" id="PS50885">
    <property type="entry name" value="HAMP"/>
    <property type="match status" value="1"/>
</dbReference>
<keyword evidence="9" id="KW-0067">ATP-binding</keyword>
<feature type="non-terminal residue" evidence="14">
    <location>
        <position position="1"/>
    </location>
</feature>